<evidence type="ECO:0000256" key="1">
    <source>
        <dbReference type="SAM" id="MobiDB-lite"/>
    </source>
</evidence>
<gene>
    <name evidence="3" type="ORF">QE152_g37678</name>
</gene>
<dbReference type="Gene3D" id="3.60.10.10">
    <property type="entry name" value="Endonuclease/exonuclease/phosphatase"/>
    <property type="match status" value="1"/>
</dbReference>
<keyword evidence="3" id="KW-0255">Endonuclease</keyword>
<dbReference type="Proteomes" id="UP001458880">
    <property type="component" value="Unassembled WGS sequence"/>
</dbReference>
<keyword evidence="3" id="KW-0540">Nuclease</keyword>
<feature type="domain" description="Endonuclease/exonuclease/phosphatase" evidence="2">
    <location>
        <begin position="153"/>
        <end position="245"/>
    </location>
</feature>
<evidence type="ECO:0000259" key="2">
    <source>
        <dbReference type="Pfam" id="PF14529"/>
    </source>
</evidence>
<dbReference type="AlphaFoldDB" id="A0AAW1I9V5"/>
<organism evidence="3 4">
    <name type="scientific">Popillia japonica</name>
    <name type="common">Japanese beetle</name>
    <dbReference type="NCBI Taxonomy" id="7064"/>
    <lineage>
        <taxon>Eukaryota</taxon>
        <taxon>Metazoa</taxon>
        <taxon>Ecdysozoa</taxon>
        <taxon>Arthropoda</taxon>
        <taxon>Hexapoda</taxon>
        <taxon>Insecta</taxon>
        <taxon>Pterygota</taxon>
        <taxon>Neoptera</taxon>
        <taxon>Endopterygota</taxon>
        <taxon>Coleoptera</taxon>
        <taxon>Polyphaga</taxon>
        <taxon>Scarabaeiformia</taxon>
        <taxon>Scarabaeidae</taxon>
        <taxon>Rutelinae</taxon>
        <taxon>Popillia</taxon>
    </lineage>
</organism>
<dbReference type="Pfam" id="PF14529">
    <property type="entry name" value="Exo_endo_phos_2"/>
    <property type="match status" value="1"/>
</dbReference>
<dbReference type="SUPFAM" id="SSF56219">
    <property type="entry name" value="DNase I-like"/>
    <property type="match status" value="1"/>
</dbReference>
<dbReference type="InterPro" id="IPR005135">
    <property type="entry name" value="Endo/exonuclease/phosphatase"/>
</dbReference>
<keyword evidence="4" id="KW-1185">Reference proteome</keyword>
<dbReference type="PANTHER" id="PTHR33776">
    <property type="entry name" value="ENDO/EXONUCLEASE/PHOSPHATASE DOMAIN-CONTAINING PROTEIN"/>
    <property type="match status" value="1"/>
</dbReference>
<dbReference type="EMBL" id="JASPKY010000750">
    <property type="protein sequence ID" value="KAK9685785.1"/>
    <property type="molecule type" value="Genomic_DNA"/>
</dbReference>
<name>A0AAW1I9V5_POPJA</name>
<comment type="caution">
    <text evidence="3">The sequence shown here is derived from an EMBL/GenBank/DDBJ whole genome shotgun (WGS) entry which is preliminary data.</text>
</comment>
<evidence type="ECO:0000313" key="4">
    <source>
        <dbReference type="Proteomes" id="UP001458880"/>
    </source>
</evidence>
<keyword evidence="3" id="KW-0378">Hydrolase</keyword>
<feature type="region of interest" description="Disordered" evidence="1">
    <location>
        <begin position="75"/>
        <end position="101"/>
    </location>
</feature>
<proteinExistence type="predicted"/>
<dbReference type="PANTHER" id="PTHR33776:SF4">
    <property type="entry name" value="ENDONUCLEASE_EXONUCLEASE_PHOSPHATASE DOMAIN-CONTAINING PROTEIN"/>
    <property type="match status" value="1"/>
</dbReference>
<accession>A0AAW1I9V5</accession>
<dbReference type="InterPro" id="IPR036691">
    <property type="entry name" value="Endo/exonu/phosph_ase_sf"/>
</dbReference>
<dbReference type="GO" id="GO:0004519">
    <property type="term" value="F:endonuclease activity"/>
    <property type="evidence" value="ECO:0007669"/>
    <property type="project" value="UniProtKB-KW"/>
</dbReference>
<sequence length="253" mass="29039">MCSVYKPGELKFVETQTKNIKWYCDTCGHNTKDKIVSEINAKLSDLNKKIDLLMNIVNEQHQQTNKQNSIINNLKSSQEPRKQTAPNKTVQRPTTRSKTNTIDDASTLTTFGYGGACIFLRDGIEYEEILTLKQISKESIFESSAVKLTNLRIVLINIYRSPTGNIDEFFECLDDTLAQLPKKVTVAISGDFNIDLSKQNRHSARLIDLFKTYNLRMTIDKSTRVTRTSESLIDNIFINIEHFEANRQYIHKH</sequence>
<evidence type="ECO:0000313" key="3">
    <source>
        <dbReference type="EMBL" id="KAK9685785.1"/>
    </source>
</evidence>
<protein>
    <submittedName>
        <fullName evidence="3">Endonuclease-reverse transcriptase</fullName>
    </submittedName>
</protein>
<feature type="compositionally biased region" description="Polar residues" evidence="1">
    <location>
        <begin position="84"/>
        <end position="101"/>
    </location>
</feature>
<reference evidence="3 4" key="1">
    <citation type="journal article" date="2024" name="BMC Genomics">
        <title>De novo assembly and annotation of Popillia japonica's genome with initial clues to its potential as an invasive pest.</title>
        <authorList>
            <person name="Cucini C."/>
            <person name="Boschi S."/>
            <person name="Funari R."/>
            <person name="Cardaioli E."/>
            <person name="Iannotti N."/>
            <person name="Marturano G."/>
            <person name="Paoli F."/>
            <person name="Bruttini M."/>
            <person name="Carapelli A."/>
            <person name="Frati F."/>
            <person name="Nardi F."/>
        </authorList>
    </citation>
    <scope>NUCLEOTIDE SEQUENCE [LARGE SCALE GENOMIC DNA]</scope>
    <source>
        <strain evidence="3">DMR45628</strain>
    </source>
</reference>